<dbReference type="EMBL" id="BPLR01001860">
    <property type="protein sequence ID" value="GIX67220.1"/>
    <property type="molecule type" value="Genomic_DNA"/>
</dbReference>
<evidence type="ECO:0000313" key="13">
    <source>
        <dbReference type="Proteomes" id="UP001054945"/>
    </source>
</evidence>
<dbReference type="Proteomes" id="UP001054945">
    <property type="component" value="Unassembled WGS sequence"/>
</dbReference>
<keyword evidence="4 10" id="KW-0805">Transcription regulation</keyword>
<dbReference type="GO" id="GO:0006289">
    <property type="term" value="P:nucleotide-excision repair"/>
    <property type="evidence" value="ECO:0007669"/>
    <property type="project" value="InterPro"/>
</dbReference>
<evidence type="ECO:0000256" key="1">
    <source>
        <dbReference type="ARBA" id="ARBA00004123"/>
    </source>
</evidence>
<protein>
    <recommendedName>
        <fullName evidence="9 10">General transcription factor IIH subunit 4</fullName>
    </recommendedName>
</protein>
<dbReference type="Gene3D" id="3.30.70.2610">
    <property type="match status" value="1"/>
</dbReference>
<dbReference type="PANTHER" id="PTHR13152:SF0">
    <property type="entry name" value="GENERAL TRANSCRIPTION FACTOR IIH SUBUNIT 4"/>
    <property type="match status" value="1"/>
</dbReference>
<dbReference type="FunFam" id="3.30.70.2610:FF:000001">
    <property type="entry name" value="General transcription factor IIH subunit 4"/>
    <property type="match status" value="1"/>
</dbReference>
<evidence type="ECO:0000256" key="6">
    <source>
        <dbReference type="ARBA" id="ARBA00023204"/>
    </source>
</evidence>
<evidence type="ECO:0000256" key="3">
    <source>
        <dbReference type="ARBA" id="ARBA00022763"/>
    </source>
</evidence>
<dbReference type="Pfam" id="PF18307">
    <property type="entry name" value="Tfb2_C"/>
    <property type="match status" value="1"/>
</dbReference>
<dbReference type="GO" id="GO:0001671">
    <property type="term" value="F:ATPase activator activity"/>
    <property type="evidence" value="ECO:0007669"/>
    <property type="project" value="InterPro"/>
</dbReference>
<evidence type="ECO:0000259" key="11">
    <source>
        <dbReference type="Pfam" id="PF18307"/>
    </source>
</evidence>
<sequence length="458" mass="53054">MLLVFFKRHRKFSELHVFHILIELTLSAATLERLYNHPATCMAVFRELPTLSKHYITRLLFVEQPVPQAVVGSWLAQQYVKQHLDAVEALCELHIYAEIPVPGGLPGWILNKTFRKNLKIALLGGGKPWAVCANLEKDKHVKDIKFLDNYAIERWESLLHFMVGSQQPENSVSGDAIKVLLRSALMKKENDSNIITTEGFQFLLMTTASQVWHFMLQYLDTVEERGLNLVDCLTFLFQLSFLTLESTGEMNEPMLMFLQNLRELGIVYQRKRRSGRFYPTRLAINLASGLKEVNLDVNKAGYIVVETNYRVYAYTDSPLQIALIALFCEMMYRFPNFSVGVLTRESIREALKSGITADQIIKFLQMHAHPEMLKQKPVLPPTVMDQIRLWEMERDRFKFTEGVLYSQFLSQSDFELLCNYAQDLGVLIFSNPARRVMLVSKSGHDDVKRFWKRHRQDH</sequence>
<evidence type="ECO:0000256" key="4">
    <source>
        <dbReference type="ARBA" id="ARBA00023015"/>
    </source>
</evidence>
<dbReference type="GO" id="GO:0003690">
    <property type="term" value="F:double-stranded DNA binding"/>
    <property type="evidence" value="ECO:0007669"/>
    <property type="project" value="TreeGrafter"/>
</dbReference>
<dbReference type="PANTHER" id="PTHR13152">
    <property type="entry name" value="TFIIH, POLYPEPTIDE 4"/>
    <property type="match status" value="1"/>
</dbReference>
<evidence type="ECO:0000313" key="12">
    <source>
        <dbReference type="EMBL" id="GIX67220.1"/>
    </source>
</evidence>
<keyword evidence="6 10" id="KW-0234">DNA repair</keyword>
<dbReference type="GO" id="GO:0000439">
    <property type="term" value="C:transcription factor TFIIH core complex"/>
    <property type="evidence" value="ECO:0007669"/>
    <property type="project" value="InterPro"/>
</dbReference>
<comment type="similarity">
    <text evidence="2 10">Belongs to the TFB2 family.</text>
</comment>
<feature type="domain" description="Transcription factor Tfb2 C-terminal" evidence="11">
    <location>
        <begin position="385"/>
        <end position="452"/>
    </location>
</feature>
<keyword evidence="5 10" id="KW-0804">Transcription</keyword>
<evidence type="ECO:0000256" key="9">
    <source>
        <dbReference type="ARBA" id="ARBA00070130"/>
    </source>
</evidence>
<comment type="subunit">
    <text evidence="8">Component of the 7-subunit TFIIH core complex composed of XPB/ERCC3, XPD/ERCC2, GTF2H1, GTF2H2, GTF2H3, GTF2H4 and GTF2H5, which is active in NER. The core complex associates with the 3-subunit CDK-activating kinase (CAK) module composed of CCNH/cyclin H, CDK7 and MNAT1 to form the 10-subunit holoenzyme (holo-TFIIH) active in transcription. Part of TBP-based Pol II pre-initiation complex (PIC), in which Pol II core assembles with general transcription factors and other specific initiation factors including GTF2E1, GTF2E2, GTF2F1, GTF2F2, TCEA1, ERCC2, ERCC3, GTF2H2, GTF2H3, GTF2H4, GTF2H5, GTF2A1, GTF2A2, GTF2B and TBP; this large multi-subunit PIC complex mediates DNA unwinding and targets Pol II core to the transcription start site where the first phosphodiester bond forms.</text>
</comment>
<dbReference type="GO" id="GO:0005675">
    <property type="term" value="C:transcription factor TFIIH holo complex"/>
    <property type="evidence" value="ECO:0007669"/>
    <property type="project" value="TreeGrafter"/>
</dbReference>
<evidence type="ECO:0000256" key="5">
    <source>
        <dbReference type="ARBA" id="ARBA00023163"/>
    </source>
</evidence>
<dbReference type="NCBIfam" id="TIGR00625">
    <property type="entry name" value="tfb2"/>
    <property type="match status" value="1"/>
</dbReference>
<comment type="function">
    <text evidence="10">Component of the general transcription and DNA repair factor IIH (TFIIH) core complex which is involved in general and transcription-coupled nucleotide excision repair (NER) of damaged DNA.</text>
</comment>
<dbReference type="InterPro" id="IPR004598">
    <property type="entry name" value="TFIIH_p52/Tfb2"/>
</dbReference>
<dbReference type="GO" id="GO:0006366">
    <property type="term" value="P:transcription by RNA polymerase II"/>
    <property type="evidence" value="ECO:0007669"/>
    <property type="project" value="UniProtKB-ARBA"/>
</dbReference>
<keyword evidence="13" id="KW-1185">Reference proteome</keyword>
<accession>A0AAV4M5V1</accession>
<dbReference type="InterPro" id="IPR040662">
    <property type="entry name" value="Tfb2_C"/>
</dbReference>
<dbReference type="Pfam" id="PF03849">
    <property type="entry name" value="Tfb2"/>
    <property type="match status" value="1"/>
</dbReference>
<evidence type="ECO:0000256" key="8">
    <source>
        <dbReference type="ARBA" id="ARBA00064576"/>
    </source>
</evidence>
<comment type="subcellular location">
    <subcellularLocation>
        <location evidence="1 10">Nucleus</location>
    </subcellularLocation>
</comment>
<keyword evidence="3 10" id="KW-0227">DNA damage</keyword>
<keyword evidence="7 10" id="KW-0539">Nucleus</keyword>
<evidence type="ECO:0000256" key="10">
    <source>
        <dbReference type="RuleBase" id="RU364024"/>
    </source>
</evidence>
<gene>
    <name evidence="12" type="primary">Gtf2h4</name>
    <name evidence="12" type="ORF">CEXT_687051</name>
</gene>
<dbReference type="AlphaFoldDB" id="A0AAV4M5V1"/>
<name>A0AAV4M5V1_CAEEX</name>
<comment type="caution">
    <text evidence="12">The sequence shown here is derived from an EMBL/GenBank/DDBJ whole genome shotgun (WGS) entry which is preliminary data.</text>
</comment>
<evidence type="ECO:0000256" key="7">
    <source>
        <dbReference type="ARBA" id="ARBA00023242"/>
    </source>
</evidence>
<organism evidence="12 13">
    <name type="scientific">Caerostris extrusa</name>
    <name type="common">Bark spider</name>
    <name type="synonym">Caerostris bankana</name>
    <dbReference type="NCBI Taxonomy" id="172846"/>
    <lineage>
        <taxon>Eukaryota</taxon>
        <taxon>Metazoa</taxon>
        <taxon>Ecdysozoa</taxon>
        <taxon>Arthropoda</taxon>
        <taxon>Chelicerata</taxon>
        <taxon>Arachnida</taxon>
        <taxon>Araneae</taxon>
        <taxon>Araneomorphae</taxon>
        <taxon>Entelegynae</taxon>
        <taxon>Araneoidea</taxon>
        <taxon>Araneidae</taxon>
        <taxon>Caerostris</taxon>
    </lineage>
</organism>
<reference evidence="12 13" key="1">
    <citation type="submission" date="2021-06" db="EMBL/GenBank/DDBJ databases">
        <title>Caerostris extrusa draft genome.</title>
        <authorList>
            <person name="Kono N."/>
            <person name="Arakawa K."/>
        </authorList>
    </citation>
    <scope>NUCLEOTIDE SEQUENCE [LARGE SCALE GENOMIC DNA]</scope>
</reference>
<proteinExistence type="inferred from homology"/>
<evidence type="ECO:0000256" key="2">
    <source>
        <dbReference type="ARBA" id="ARBA00007132"/>
    </source>
</evidence>